<evidence type="ECO:0000313" key="3">
    <source>
        <dbReference type="Proteomes" id="UP000029714"/>
    </source>
</evidence>
<dbReference type="OrthoDB" id="5324854at2"/>
<keyword evidence="3" id="KW-1185">Reference proteome</keyword>
<organism evidence="2 3">
    <name type="scientific">Helicobacter saguini</name>
    <dbReference type="NCBI Taxonomy" id="1548018"/>
    <lineage>
        <taxon>Bacteria</taxon>
        <taxon>Pseudomonadati</taxon>
        <taxon>Campylobacterota</taxon>
        <taxon>Epsilonproteobacteria</taxon>
        <taxon>Campylobacterales</taxon>
        <taxon>Helicobacteraceae</taxon>
        <taxon>Helicobacter</taxon>
    </lineage>
</organism>
<accession>A0A347VNA9</accession>
<reference evidence="2" key="3">
    <citation type="submission" date="2018-04" db="EMBL/GenBank/DDBJ databases">
        <authorList>
            <person name="Sheh A."/>
            <person name="Shen Z."/>
            <person name="Mannion A.J."/>
            <person name="Fox J.G."/>
        </authorList>
    </citation>
    <scope>NUCLEOTIDE SEQUENCE</scope>
    <source>
        <strain evidence="2">MIT 97-6194</strain>
    </source>
</reference>
<protein>
    <submittedName>
        <fullName evidence="2">Outer membrane beta-barrel protein</fullName>
    </submittedName>
</protein>
<dbReference type="Proteomes" id="UP000029714">
    <property type="component" value="Unassembled WGS sequence"/>
</dbReference>
<dbReference type="InterPro" id="IPR002718">
    <property type="entry name" value="OMP_Helicobacter"/>
</dbReference>
<reference evidence="1 4" key="4">
    <citation type="submission" date="2019-12" db="EMBL/GenBank/DDBJ databases">
        <title>Multi-Generational Helicobacter saguini Isolates.</title>
        <authorList>
            <person name="Mannion A."/>
            <person name="Shen Z."/>
            <person name="Fox J.G."/>
        </authorList>
    </citation>
    <scope>NUCLEOTIDE SEQUENCE [LARGE SCALE GENOMIC DNA]</scope>
    <source>
        <strain evidence="1">16-048</strain>
        <strain evidence="4">16-048 (F4)</strain>
    </source>
</reference>
<dbReference type="AlphaFoldDB" id="A0A347VNA9"/>
<reference evidence="2 3" key="1">
    <citation type="journal article" date="2014" name="Genome Announc.">
        <title>Draft genome sequences of eight enterohepatic helicobacter species isolated from both laboratory and wild rodents.</title>
        <authorList>
            <person name="Sheh A."/>
            <person name="Shen Z."/>
            <person name="Fox J.G."/>
        </authorList>
    </citation>
    <scope>NUCLEOTIDE SEQUENCE [LARGE SCALE GENOMIC DNA]</scope>
    <source>
        <strain evidence="2 3">MIT 97-6194</strain>
    </source>
</reference>
<proteinExistence type="predicted"/>
<dbReference type="Gene3D" id="2.40.160.20">
    <property type="match status" value="1"/>
</dbReference>
<evidence type="ECO:0000313" key="4">
    <source>
        <dbReference type="Proteomes" id="UP000477070"/>
    </source>
</evidence>
<evidence type="ECO:0000313" key="2">
    <source>
        <dbReference type="EMBL" id="TLD95674.1"/>
    </source>
</evidence>
<dbReference type="Proteomes" id="UP000477070">
    <property type="component" value="Unassembled WGS sequence"/>
</dbReference>
<dbReference type="RefSeq" id="WP_034569996.1">
    <property type="nucleotide sequence ID" value="NZ_JRMP02000002.1"/>
</dbReference>
<name>A0A347VNA9_9HELI</name>
<dbReference type="EMBL" id="JRMP02000002">
    <property type="protein sequence ID" value="TLD95674.1"/>
    <property type="molecule type" value="Genomic_DNA"/>
</dbReference>
<dbReference type="EMBL" id="QBIU01000001">
    <property type="protein sequence ID" value="MWV69840.1"/>
    <property type="molecule type" value="Genomic_DNA"/>
</dbReference>
<dbReference type="Pfam" id="PF01856">
    <property type="entry name" value="HP_OMP"/>
    <property type="match status" value="1"/>
</dbReference>
<gene>
    <name evidence="1" type="ORF">DCO61_07460</name>
    <name evidence="2" type="ORF">LS64_002145</name>
</gene>
<evidence type="ECO:0000313" key="1">
    <source>
        <dbReference type="EMBL" id="MWV69840.1"/>
    </source>
</evidence>
<comment type="caution">
    <text evidence="2">The sequence shown here is derived from an EMBL/GenBank/DDBJ whole genome shotgun (WGS) entry which is preliminary data.</text>
</comment>
<sequence>MFFSIYYKRISTRIHAMYPQEYSYPQRYAPKNYDDTHKYSDALLAYGAKKTGALLGIEYVMLDVDSTLKGNLGTSYNVKGNMNGFGLRAGYQRFFMPVIGTRTYVAFKYMRASLNDDTHKLGQTNITLNGDILFDLPFNFTKPSSGFGVIIGVALGAANYYDSVYNLPWGFNIGVNLGVNFHIAARHRLEMLMQWLIPLKDPTLAEYSKSHILATTYSAESFTFKNLSLGFGYTINF</sequence>
<reference evidence="2 3" key="2">
    <citation type="journal article" date="2016" name="Infect. Immun.">
        <title>Helicobacter saguini, a Novel Helicobacter Isolated from Cotton-Top Tamarins with Ulcerative Colitis, Has Proinflammatory Properties and Induces Typhlocolitis and Dysplasia in Gnotobiotic IL-10-/- Mice.</title>
        <authorList>
            <person name="Shen Z."/>
            <person name="Mannion A."/>
            <person name="Whary M.T."/>
            <person name="Muthupalani S."/>
            <person name="Sheh A."/>
            <person name="Feng Y."/>
            <person name="Gong G."/>
            <person name="Vandamme P."/>
            <person name="Holcombe H.R."/>
            <person name="Paster B.J."/>
            <person name="Fox J.G."/>
        </authorList>
    </citation>
    <scope>NUCLEOTIDE SEQUENCE [LARGE SCALE GENOMIC DNA]</scope>
    <source>
        <strain evidence="2 3">MIT 97-6194</strain>
    </source>
</reference>